<protein>
    <recommendedName>
        <fullName evidence="4">Sugar transporter</fullName>
    </recommendedName>
</protein>
<sequence>MAGTLGARTPRHIWIVGVLALVWNAFGCTDFSMTVTRNPEWLAPLSPEMIDWLDAAPSWTIVTWALGVWGGLAGSLLLLLRSRWAVAAFTVSLLGLAVNQIYPFVSDVPAMLTSPASIGITLVIWAVALFLLWYAMRLRSAGVLR</sequence>
<feature type="transmembrane region" description="Helical" evidence="1">
    <location>
        <begin position="86"/>
        <end position="105"/>
    </location>
</feature>
<reference evidence="2 3" key="1">
    <citation type="submission" date="2017-08" db="EMBL/GenBank/DDBJ databases">
        <title>Infants hospitalized years apart are colonized by the same room-sourced microbial strains.</title>
        <authorList>
            <person name="Brooks B."/>
            <person name="Olm M.R."/>
            <person name="Firek B.A."/>
            <person name="Baker R."/>
            <person name="Thomas B.C."/>
            <person name="Morowitz M.J."/>
            <person name="Banfield J.F."/>
        </authorList>
    </citation>
    <scope>NUCLEOTIDE SEQUENCE [LARGE SCALE GENOMIC DNA]</scope>
    <source>
        <strain evidence="2">S2_005_002_R2_33</strain>
    </source>
</reference>
<organism evidence="2 3">
    <name type="scientific">Novosphingobium pentaromativorans</name>
    <dbReference type="NCBI Taxonomy" id="205844"/>
    <lineage>
        <taxon>Bacteria</taxon>
        <taxon>Pseudomonadati</taxon>
        <taxon>Pseudomonadota</taxon>
        <taxon>Alphaproteobacteria</taxon>
        <taxon>Sphingomonadales</taxon>
        <taxon>Sphingomonadaceae</taxon>
        <taxon>Novosphingobium</taxon>
    </lineage>
</organism>
<evidence type="ECO:0008006" key="4">
    <source>
        <dbReference type="Google" id="ProtNLM"/>
    </source>
</evidence>
<keyword evidence="1" id="KW-1133">Transmembrane helix</keyword>
<feature type="transmembrane region" description="Helical" evidence="1">
    <location>
        <begin position="12"/>
        <end position="36"/>
    </location>
</feature>
<proteinExistence type="predicted"/>
<gene>
    <name evidence="2" type="ORF">DI555_03305</name>
</gene>
<comment type="caution">
    <text evidence="2">The sequence shown here is derived from an EMBL/GenBank/DDBJ whole genome shotgun (WGS) entry which is preliminary data.</text>
</comment>
<evidence type="ECO:0000256" key="1">
    <source>
        <dbReference type="SAM" id="Phobius"/>
    </source>
</evidence>
<dbReference type="AlphaFoldDB" id="A0A2W5R0S3"/>
<name>A0A2W5R0S3_9SPHN</name>
<keyword evidence="1" id="KW-0472">Membrane</keyword>
<dbReference type="EMBL" id="QFPX01000002">
    <property type="protein sequence ID" value="PZQ57150.1"/>
    <property type="molecule type" value="Genomic_DNA"/>
</dbReference>
<dbReference type="Proteomes" id="UP000249082">
    <property type="component" value="Unassembled WGS sequence"/>
</dbReference>
<accession>A0A2W5R0S3</accession>
<feature type="transmembrane region" description="Helical" evidence="1">
    <location>
        <begin position="56"/>
        <end position="79"/>
    </location>
</feature>
<evidence type="ECO:0000313" key="3">
    <source>
        <dbReference type="Proteomes" id="UP000249082"/>
    </source>
</evidence>
<evidence type="ECO:0000313" key="2">
    <source>
        <dbReference type="EMBL" id="PZQ57150.1"/>
    </source>
</evidence>
<keyword evidence="1" id="KW-0812">Transmembrane</keyword>
<feature type="transmembrane region" description="Helical" evidence="1">
    <location>
        <begin position="117"/>
        <end position="136"/>
    </location>
</feature>